<comment type="caution">
    <text evidence="2">The sequence shown here is derived from an EMBL/GenBank/DDBJ whole genome shotgun (WGS) entry which is preliminary data.</text>
</comment>
<proteinExistence type="predicted"/>
<dbReference type="AlphaFoldDB" id="A0A4Z1E1W9"/>
<protein>
    <submittedName>
        <fullName evidence="2">Uncharacterized protein</fullName>
    </submittedName>
</protein>
<sequence>MPAGSGGDAATVLAHVVLAVPADPQPPAQYSWWVWGIGVLLIVLVAAWYWWVVWTTRPKTIEARRSRTDSYAAIRAEHLAAVDEAYARYADGESDLRALHLDLNHTIRQFATQRAGVDVSSLTVRELGRLEHGGAIQELLDDYQEPAFAAASDGQALSASEQAREVIRTW</sequence>
<evidence type="ECO:0000313" key="3">
    <source>
        <dbReference type="Proteomes" id="UP000297318"/>
    </source>
</evidence>
<name>A0A4Z1E1W9_9MICO</name>
<keyword evidence="1" id="KW-0812">Transmembrane</keyword>
<keyword evidence="1" id="KW-0472">Membrane</keyword>
<accession>A0A4Z1E1W9</accession>
<dbReference type="RefSeq" id="WP_135850836.1">
    <property type="nucleotide sequence ID" value="NZ_RHPJ01000005.1"/>
</dbReference>
<evidence type="ECO:0000313" key="2">
    <source>
        <dbReference type="EMBL" id="TGO03807.1"/>
    </source>
</evidence>
<dbReference type="Proteomes" id="UP000297318">
    <property type="component" value="Unassembled WGS sequence"/>
</dbReference>
<reference evidence="2 3" key="1">
    <citation type="submission" date="2018-11" db="EMBL/GenBank/DDBJ databases">
        <title>Complete genome sequencing of the Actinobacteria Serinibacter sp. K3-2.</title>
        <authorList>
            <person name="Rakitin A.L."/>
            <person name="Beletsky A.V."/>
            <person name="Mardanov A.V."/>
            <person name="Ravin N.V."/>
            <person name="Gromova A.S."/>
            <person name="Filippova S.N."/>
            <person name="Gal'Chenko V.F."/>
        </authorList>
    </citation>
    <scope>NUCLEOTIDE SEQUENCE [LARGE SCALE GENOMIC DNA]</scope>
    <source>
        <strain evidence="2 3">K3-2</strain>
    </source>
</reference>
<dbReference type="EMBL" id="RHPJ01000005">
    <property type="protein sequence ID" value="TGO03807.1"/>
    <property type="molecule type" value="Genomic_DNA"/>
</dbReference>
<feature type="transmembrane region" description="Helical" evidence="1">
    <location>
        <begin position="32"/>
        <end position="54"/>
    </location>
</feature>
<keyword evidence="1" id="KW-1133">Transmembrane helix</keyword>
<organism evidence="2 3">
    <name type="scientific">Serinibacter arcticus</name>
    <dbReference type="NCBI Taxonomy" id="1655435"/>
    <lineage>
        <taxon>Bacteria</taxon>
        <taxon>Bacillati</taxon>
        <taxon>Actinomycetota</taxon>
        <taxon>Actinomycetes</taxon>
        <taxon>Micrococcales</taxon>
        <taxon>Beutenbergiaceae</taxon>
        <taxon>Serinibacter</taxon>
    </lineage>
</organism>
<gene>
    <name evidence="2" type="ORF">SERN_2819</name>
</gene>
<evidence type="ECO:0000256" key="1">
    <source>
        <dbReference type="SAM" id="Phobius"/>
    </source>
</evidence>
<dbReference type="OrthoDB" id="3268584at2"/>
<keyword evidence="3" id="KW-1185">Reference proteome</keyword>